<dbReference type="Pfam" id="PF10629">
    <property type="entry name" value="CMI2B-like"/>
    <property type="match status" value="3"/>
</dbReference>
<protein>
    <recommendedName>
        <fullName evidence="7">Ciliary microtubule inner protein 2B</fullName>
    </recommendedName>
</protein>
<proteinExistence type="evidence at transcript level"/>
<comment type="similarity">
    <text evidence="6">Belongs to the CIMIP2 family.</text>
</comment>
<feature type="domain" description="Ciliary microtubule inner protein 2A-C-like" evidence="9">
    <location>
        <begin position="272"/>
        <end position="302"/>
    </location>
</feature>
<dbReference type="PANTHER" id="PTHR22146">
    <property type="entry name" value="CAT EYE SYNDROME CRITICAL REGION PROTEIN 6"/>
    <property type="match status" value="1"/>
</dbReference>
<reference evidence="10" key="1">
    <citation type="submission" date="2008-11" db="EMBL/GenBank/DDBJ databases">
        <authorList>
            <consortium name="NIH - Xenopus Gene Collection (XGC) project"/>
        </authorList>
    </citation>
    <scope>NUCLEOTIDE SEQUENCE [LARGE SCALE MRNA]</scope>
    <source>
        <tissue evidence="10">Oocytes</tissue>
    </source>
</reference>
<keyword evidence="3" id="KW-0206">Cytoskeleton</keyword>
<dbReference type="GO" id="GO:0005930">
    <property type="term" value="C:axoneme"/>
    <property type="evidence" value="ECO:0007669"/>
    <property type="project" value="UniProtKB-SubCell"/>
</dbReference>
<organism evidence="10">
    <name type="scientific">Xenopus laevis</name>
    <name type="common">African clawed frog</name>
    <dbReference type="NCBI Taxonomy" id="8355"/>
    <lineage>
        <taxon>Eukaryota</taxon>
        <taxon>Metazoa</taxon>
        <taxon>Chordata</taxon>
        <taxon>Craniata</taxon>
        <taxon>Vertebrata</taxon>
        <taxon>Euteleostomi</taxon>
        <taxon>Amphibia</taxon>
        <taxon>Batrachia</taxon>
        <taxon>Anura</taxon>
        <taxon>Pipoidea</taxon>
        <taxon>Pipidae</taxon>
        <taxon>Xenopodinae</taxon>
        <taxon>Xenopus</taxon>
        <taxon>Xenopus</taxon>
    </lineage>
</organism>
<accession>B7ZSG4</accession>
<evidence type="ECO:0000256" key="8">
    <source>
        <dbReference type="SAM" id="MobiDB-lite"/>
    </source>
</evidence>
<evidence type="ECO:0000256" key="4">
    <source>
        <dbReference type="ARBA" id="ARBA00023273"/>
    </source>
</evidence>
<keyword evidence="2" id="KW-0963">Cytoplasm</keyword>
<feature type="region of interest" description="Disordered" evidence="8">
    <location>
        <begin position="57"/>
        <end position="93"/>
    </location>
</feature>
<dbReference type="AlphaFoldDB" id="B7ZSG4"/>
<evidence type="ECO:0000259" key="9">
    <source>
        <dbReference type="Pfam" id="PF10629"/>
    </source>
</evidence>
<evidence type="ECO:0000313" key="10">
    <source>
        <dbReference type="EMBL" id="AAI70514.1"/>
    </source>
</evidence>
<evidence type="ECO:0000256" key="7">
    <source>
        <dbReference type="ARBA" id="ARBA00041163"/>
    </source>
</evidence>
<evidence type="ECO:0000256" key="1">
    <source>
        <dbReference type="ARBA" id="ARBA00004430"/>
    </source>
</evidence>
<dbReference type="PANTHER" id="PTHR22146:SF8">
    <property type="entry name" value="PROTEIN FAM166B"/>
    <property type="match status" value="1"/>
</dbReference>
<dbReference type="EMBL" id="BC170514">
    <property type="protein sequence ID" value="AAI70514.1"/>
    <property type="molecule type" value="mRNA"/>
</dbReference>
<sequence>MAVTFPPKISPTLMTPDPHFIPGYSGFCPQYRYSLGKTYGQLTSHLLTNPDIRRSGHLVLQSNPFPPAPRGHSYNESSQELGGRRRRQRLGDPKLTISMIPGYTGFIPRSQKFFAKTYAETSRDALSDFHNEQQTQESQRQEMLLTSKLQEGRQPQTEHEKQLLTARHRTPLPALSKEPAPFMSLRGFQPQGSPYYMEEENPNKYFISGYTGYVPRSRFLIGNGYPITTNRAMVEFAHMNQKKGVRFSDQQGHNEGGNLHTEQGQIYLEELGLLPRYTGYVPGYKFQFGNTFGRLTQNALGQSTLQKQTVN</sequence>
<comment type="subcellular location">
    <subcellularLocation>
        <location evidence="1">Cytoplasm</location>
        <location evidence="1">Cytoskeleton</location>
        <location evidence="1">Cilium axoneme</location>
    </subcellularLocation>
</comment>
<feature type="domain" description="Ciliary microtubule inner protein 2A-C-like" evidence="9">
    <location>
        <begin position="17"/>
        <end position="66"/>
    </location>
</feature>
<evidence type="ECO:0000256" key="2">
    <source>
        <dbReference type="ARBA" id="ARBA00022490"/>
    </source>
</evidence>
<evidence type="ECO:0000256" key="3">
    <source>
        <dbReference type="ARBA" id="ARBA00023212"/>
    </source>
</evidence>
<keyword evidence="4" id="KW-0966">Cell projection</keyword>
<evidence type="ECO:0000256" key="5">
    <source>
        <dbReference type="ARBA" id="ARBA00035003"/>
    </source>
</evidence>
<name>B7ZSG4_XENLA</name>
<dbReference type="GO" id="GO:0015630">
    <property type="term" value="C:microtubule cytoskeleton"/>
    <property type="evidence" value="ECO:0007669"/>
    <property type="project" value="UniProtKB-ARBA"/>
</dbReference>
<evidence type="ECO:0000256" key="6">
    <source>
        <dbReference type="ARBA" id="ARBA00035661"/>
    </source>
</evidence>
<comment type="function">
    <text evidence="5">Microtubule inner protein (MIP) part of the dynein-decorated doublet microtubules (DMTs) in cilia axoneme, which is required for motile cilia beating.</text>
</comment>
<feature type="domain" description="Ciliary microtubule inner protein 2A-C-like" evidence="9">
    <location>
        <begin position="99"/>
        <end position="139"/>
    </location>
</feature>
<dbReference type="InterPro" id="IPR018902">
    <property type="entry name" value="CMI2A-C-like_dom"/>
</dbReference>